<evidence type="ECO:0000313" key="11">
    <source>
        <dbReference type="Proteomes" id="UP000626026"/>
    </source>
</evidence>
<keyword evidence="11" id="KW-1185">Reference proteome</keyword>
<comment type="subunit">
    <text evidence="7">Forms oligomers.</text>
</comment>
<dbReference type="RefSeq" id="WP_187786803.1">
    <property type="nucleotide sequence ID" value="NZ_JACTVA010000065.1"/>
</dbReference>
<dbReference type="Pfam" id="PF02381">
    <property type="entry name" value="MraZ"/>
    <property type="match status" value="2"/>
</dbReference>
<dbReference type="InterPro" id="IPR035644">
    <property type="entry name" value="MraZ_C"/>
</dbReference>
<dbReference type="EMBL" id="JACTVA010000065">
    <property type="protein sequence ID" value="MBC9209676.1"/>
    <property type="molecule type" value="Genomic_DNA"/>
</dbReference>
<comment type="caution">
    <text evidence="10">The sequence shown here is derived from an EMBL/GenBank/DDBJ whole genome shotgun (WGS) entry which is preliminary data.</text>
</comment>
<evidence type="ECO:0000256" key="7">
    <source>
        <dbReference type="HAMAP-Rule" id="MF_01008"/>
    </source>
</evidence>
<keyword evidence="4 7" id="KW-0805">Transcription regulation</keyword>
<dbReference type="InterPro" id="IPR037914">
    <property type="entry name" value="SpoVT-AbrB_sf"/>
</dbReference>
<dbReference type="InterPro" id="IPR007159">
    <property type="entry name" value="SpoVT-AbrB_dom"/>
</dbReference>
<dbReference type="InterPro" id="IPR003444">
    <property type="entry name" value="MraZ"/>
</dbReference>
<dbReference type="Proteomes" id="UP000626026">
    <property type="component" value="Unassembled WGS sequence"/>
</dbReference>
<evidence type="ECO:0000256" key="3">
    <source>
        <dbReference type="ARBA" id="ARBA00022737"/>
    </source>
</evidence>
<feature type="compositionally biased region" description="Basic and acidic residues" evidence="8">
    <location>
        <begin position="133"/>
        <end position="143"/>
    </location>
</feature>
<dbReference type="CDD" id="cd16320">
    <property type="entry name" value="MraZ_N"/>
    <property type="match status" value="1"/>
</dbReference>
<dbReference type="CDD" id="cd16321">
    <property type="entry name" value="MraZ_C"/>
    <property type="match status" value="1"/>
</dbReference>
<evidence type="ECO:0000256" key="2">
    <source>
        <dbReference type="ARBA" id="ARBA00022490"/>
    </source>
</evidence>
<evidence type="ECO:0000313" key="10">
    <source>
        <dbReference type="EMBL" id="MBC9209676.1"/>
    </source>
</evidence>
<protein>
    <recommendedName>
        <fullName evidence="1 7">Transcriptional regulator MraZ</fullName>
    </recommendedName>
</protein>
<evidence type="ECO:0000259" key="9">
    <source>
        <dbReference type="PROSITE" id="PS51740"/>
    </source>
</evidence>
<keyword evidence="6 7" id="KW-0804">Transcription</keyword>
<dbReference type="HAMAP" id="MF_01008">
    <property type="entry name" value="MraZ"/>
    <property type="match status" value="1"/>
</dbReference>
<evidence type="ECO:0000256" key="5">
    <source>
        <dbReference type="ARBA" id="ARBA00023125"/>
    </source>
</evidence>
<dbReference type="NCBIfam" id="NF001477">
    <property type="entry name" value="PRK00326.2-4"/>
    <property type="match status" value="1"/>
</dbReference>
<sequence>MARFMGTHTNRLDRKGRTSVPAPFRAELARLGTEEIVLRPSHRAPCLEAWPMPAFEAMAGGLDQFDVFSDAQDDMAAALFADAYPMRPDGEGRILLPEELITHAGLGETLSFVGLGRIFQIWEPAAAKRHTEEARARAKERGLTMRATSSALPTNPGGAA</sequence>
<evidence type="ECO:0000256" key="1">
    <source>
        <dbReference type="ARBA" id="ARBA00013860"/>
    </source>
</evidence>
<dbReference type="PANTHER" id="PTHR34701">
    <property type="entry name" value="TRANSCRIPTIONAL REGULATOR MRAZ"/>
    <property type="match status" value="1"/>
</dbReference>
<evidence type="ECO:0000256" key="4">
    <source>
        <dbReference type="ARBA" id="ARBA00023015"/>
    </source>
</evidence>
<dbReference type="SUPFAM" id="SSF89447">
    <property type="entry name" value="AbrB/MazE/MraZ-like"/>
    <property type="match status" value="1"/>
</dbReference>
<dbReference type="PROSITE" id="PS51740">
    <property type="entry name" value="SPOVT_ABRB"/>
    <property type="match status" value="2"/>
</dbReference>
<evidence type="ECO:0000256" key="6">
    <source>
        <dbReference type="ARBA" id="ARBA00023163"/>
    </source>
</evidence>
<comment type="similarity">
    <text evidence="7">Belongs to the MraZ family.</text>
</comment>
<comment type="subcellular location">
    <subcellularLocation>
        <location evidence="7">Cytoplasm</location>
        <location evidence="7">Nucleoid</location>
    </subcellularLocation>
</comment>
<feature type="domain" description="SpoVT-AbrB" evidence="9">
    <location>
        <begin position="7"/>
        <end position="54"/>
    </location>
</feature>
<accession>A0ABR7RSR7</accession>
<dbReference type="InterPro" id="IPR038619">
    <property type="entry name" value="MraZ_sf"/>
</dbReference>
<dbReference type="PANTHER" id="PTHR34701:SF1">
    <property type="entry name" value="TRANSCRIPTIONAL REGULATOR MRAZ"/>
    <property type="match status" value="1"/>
</dbReference>
<proteinExistence type="inferred from homology"/>
<keyword evidence="2 7" id="KW-0963">Cytoplasm</keyword>
<dbReference type="InterPro" id="IPR035642">
    <property type="entry name" value="MraZ_N"/>
</dbReference>
<feature type="domain" description="SpoVT-AbrB" evidence="9">
    <location>
        <begin position="83"/>
        <end position="126"/>
    </location>
</feature>
<name>A0ABR7RSR7_9PROT</name>
<organism evidence="10 11">
    <name type="scientific">Teichococcus aerophilus</name>
    <dbReference type="NCBI Taxonomy" id="1224513"/>
    <lineage>
        <taxon>Bacteria</taxon>
        <taxon>Pseudomonadati</taxon>
        <taxon>Pseudomonadota</taxon>
        <taxon>Alphaproteobacteria</taxon>
        <taxon>Acetobacterales</taxon>
        <taxon>Roseomonadaceae</taxon>
        <taxon>Roseomonas</taxon>
    </lineage>
</organism>
<keyword evidence="3" id="KW-0677">Repeat</keyword>
<feature type="region of interest" description="Disordered" evidence="8">
    <location>
        <begin position="133"/>
        <end position="160"/>
    </location>
</feature>
<reference evidence="10 11" key="1">
    <citation type="journal article" date="2013" name="Int. J. Syst. Evol. Microbiol.">
        <title>Roseomonas aerophila sp. nov., isolated from air.</title>
        <authorList>
            <person name="Kim S.J."/>
            <person name="Weon H.Y."/>
            <person name="Ahn J.H."/>
            <person name="Hong S.B."/>
            <person name="Seok S.J."/>
            <person name="Whang K.S."/>
            <person name="Kwon S.W."/>
        </authorList>
    </citation>
    <scope>NUCLEOTIDE SEQUENCE [LARGE SCALE GENOMIC DNA]</scope>
    <source>
        <strain evidence="10 11">NBRC 108923</strain>
    </source>
</reference>
<keyword evidence="5 7" id="KW-0238">DNA-binding</keyword>
<evidence type="ECO:0000256" key="8">
    <source>
        <dbReference type="SAM" id="MobiDB-lite"/>
    </source>
</evidence>
<gene>
    <name evidence="7 10" type="primary">mraZ</name>
    <name evidence="10" type="ORF">IBL26_22750</name>
</gene>
<dbReference type="InterPro" id="IPR020603">
    <property type="entry name" value="MraZ_dom"/>
</dbReference>
<dbReference type="Gene3D" id="3.40.1550.20">
    <property type="entry name" value="Transcriptional regulator MraZ domain"/>
    <property type="match status" value="1"/>
</dbReference>